<dbReference type="Pfam" id="PF13778">
    <property type="entry name" value="DUF4174"/>
    <property type="match status" value="1"/>
</dbReference>
<accession>A0A5M6DSH9</accession>
<evidence type="ECO:0000256" key="1">
    <source>
        <dbReference type="ARBA" id="ARBA00022729"/>
    </source>
</evidence>
<feature type="chain" id="PRO_5024467960" evidence="2">
    <location>
        <begin position="26"/>
        <end position="156"/>
    </location>
</feature>
<comment type="caution">
    <text evidence="4">The sequence shown here is derived from an EMBL/GenBank/DDBJ whole genome shotgun (WGS) entry which is preliminary data.</text>
</comment>
<feature type="signal peptide" evidence="2">
    <location>
        <begin position="1"/>
        <end position="25"/>
    </location>
</feature>
<protein>
    <submittedName>
        <fullName evidence="4">DUF4174 domain-containing protein</fullName>
    </submittedName>
</protein>
<gene>
    <name evidence="4" type="ORF">F0145_00980</name>
</gene>
<evidence type="ECO:0000313" key="5">
    <source>
        <dbReference type="Proteomes" id="UP000323426"/>
    </source>
</evidence>
<evidence type="ECO:0000259" key="3">
    <source>
        <dbReference type="Pfam" id="PF13778"/>
    </source>
</evidence>
<proteinExistence type="predicted"/>
<name>A0A5M6DSH9_9BACT</name>
<reference evidence="4 5" key="1">
    <citation type="submission" date="2019-09" db="EMBL/GenBank/DDBJ databases">
        <title>Genome sequence and assembly of Adhaeribacter sp.</title>
        <authorList>
            <person name="Chhetri G."/>
        </authorList>
    </citation>
    <scope>NUCLEOTIDE SEQUENCE [LARGE SCALE GENOMIC DNA]</scope>
    <source>
        <strain evidence="4 5">DK36</strain>
    </source>
</reference>
<evidence type="ECO:0000256" key="2">
    <source>
        <dbReference type="SAM" id="SignalP"/>
    </source>
</evidence>
<keyword evidence="1 2" id="KW-0732">Signal</keyword>
<dbReference type="InterPro" id="IPR025232">
    <property type="entry name" value="DUF4174"/>
</dbReference>
<feature type="domain" description="DUF4174" evidence="3">
    <location>
        <begin position="39"/>
        <end position="150"/>
    </location>
</feature>
<dbReference type="RefSeq" id="WP_150086195.1">
    <property type="nucleotide sequence ID" value="NZ_VWSF01000001.1"/>
</dbReference>
<dbReference type="AlphaFoldDB" id="A0A5M6DSH9"/>
<dbReference type="Proteomes" id="UP000323426">
    <property type="component" value="Unassembled WGS sequence"/>
</dbReference>
<sequence>MKKLRFIVGAVLIFFLGLPTAKVQAQTNPLMQSFAAPAKAQKRIVLVFAATAADARWQRQQVLLQQAHQELQERDLVVVGVLGNQVNAGQGRMGKLPPPESLREQYKIKPDEFTVVLVGKDGTEKYRAPEVIKPGTIFHIIDAMPMRQQEMRRQGP</sequence>
<keyword evidence="5" id="KW-1185">Reference proteome</keyword>
<organism evidence="4 5">
    <name type="scientific">Adhaeribacter rhizoryzae</name>
    <dbReference type="NCBI Taxonomy" id="2607907"/>
    <lineage>
        <taxon>Bacteria</taxon>
        <taxon>Pseudomonadati</taxon>
        <taxon>Bacteroidota</taxon>
        <taxon>Cytophagia</taxon>
        <taxon>Cytophagales</taxon>
        <taxon>Hymenobacteraceae</taxon>
        <taxon>Adhaeribacter</taxon>
    </lineage>
</organism>
<evidence type="ECO:0000313" key="4">
    <source>
        <dbReference type="EMBL" id="KAA5549199.1"/>
    </source>
</evidence>
<dbReference type="EMBL" id="VWSF01000001">
    <property type="protein sequence ID" value="KAA5549199.1"/>
    <property type="molecule type" value="Genomic_DNA"/>
</dbReference>